<dbReference type="InterPro" id="IPR037185">
    <property type="entry name" value="EmrE-like"/>
</dbReference>
<feature type="transmembrane region" description="Helical" evidence="8">
    <location>
        <begin position="79"/>
        <end position="99"/>
    </location>
</feature>
<feature type="transmembrane region" description="Helical" evidence="8">
    <location>
        <begin position="277"/>
        <end position="295"/>
    </location>
</feature>
<sequence>MKHDPHHTILKGMGLSVFSSVVFMLIAGCTLRLKPLDGMEIFAWRIIWTLPCVLLFIRLSGRWDALVQFIKQLIQQPKLFGIVLVDALLLGYQLWIFVWSPQAGKLVDVSMGYFLLPLIMVLVGKVLYKEHVGPGELFAVGLASLGCLHELWLTHAFSWVTLTVQAYIPYFIIRKKFKVDGIEAFAVELSLMLPVMIIYMLMNQHMWETFQHYHHLWLWLPIFGALSSIALVSYLVAVRLLPLGLVGMLGYVEPALLFMFAVFYLQEPFTSDSLGTYIPIWSAIVIMLVTNGYRYRNSFKSLISK</sequence>
<comment type="caution">
    <text evidence="9">The sequence shown here is derived from an EMBL/GenBank/DDBJ whole genome shotgun (WGS) entry which is preliminary data.</text>
</comment>
<comment type="subcellular location">
    <subcellularLocation>
        <location evidence="1">Cell membrane</location>
        <topology evidence="1">Multi-pass membrane protein</topology>
    </subcellularLocation>
</comment>
<evidence type="ECO:0000256" key="6">
    <source>
        <dbReference type="ARBA" id="ARBA00022989"/>
    </source>
</evidence>
<feature type="transmembrane region" description="Helical" evidence="8">
    <location>
        <begin position="185"/>
        <end position="202"/>
    </location>
</feature>
<dbReference type="Proteomes" id="UP001165395">
    <property type="component" value="Unassembled WGS sequence"/>
</dbReference>
<dbReference type="RefSeq" id="WP_227181739.1">
    <property type="nucleotide sequence ID" value="NZ_JAJBZT010000010.1"/>
</dbReference>
<keyword evidence="6 8" id="KW-1133">Transmembrane helix</keyword>
<protein>
    <submittedName>
        <fullName evidence="9">EamA family transporter RarD</fullName>
    </submittedName>
</protein>
<dbReference type="NCBIfam" id="TIGR00688">
    <property type="entry name" value="rarD"/>
    <property type="match status" value="1"/>
</dbReference>
<keyword evidence="3" id="KW-0813">Transport</keyword>
<keyword evidence="10" id="KW-1185">Reference proteome</keyword>
<keyword evidence="4" id="KW-1003">Cell membrane</keyword>
<evidence type="ECO:0000313" key="10">
    <source>
        <dbReference type="Proteomes" id="UP001165395"/>
    </source>
</evidence>
<feature type="transmembrane region" description="Helical" evidence="8">
    <location>
        <begin position="214"/>
        <end position="236"/>
    </location>
</feature>
<name>A0ABS8D9N6_9NEIS</name>
<feature type="transmembrane region" description="Helical" evidence="8">
    <location>
        <begin position="42"/>
        <end position="59"/>
    </location>
</feature>
<proteinExistence type="inferred from homology"/>
<dbReference type="SUPFAM" id="SSF103481">
    <property type="entry name" value="Multidrug resistance efflux transporter EmrE"/>
    <property type="match status" value="2"/>
</dbReference>
<feature type="transmembrane region" description="Helical" evidence="8">
    <location>
        <begin position="12"/>
        <end position="30"/>
    </location>
</feature>
<feature type="transmembrane region" description="Helical" evidence="8">
    <location>
        <begin position="243"/>
        <end position="265"/>
    </location>
</feature>
<evidence type="ECO:0000256" key="7">
    <source>
        <dbReference type="ARBA" id="ARBA00023136"/>
    </source>
</evidence>
<dbReference type="PROSITE" id="PS51257">
    <property type="entry name" value="PROKAR_LIPOPROTEIN"/>
    <property type="match status" value="1"/>
</dbReference>
<evidence type="ECO:0000313" key="9">
    <source>
        <dbReference type="EMBL" id="MCB6184921.1"/>
    </source>
</evidence>
<evidence type="ECO:0000256" key="4">
    <source>
        <dbReference type="ARBA" id="ARBA00022475"/>
    </source>
</evidence>
<evidence type="ECO:0000256" key="3">
    <source>
        <dbReference type="ARBA" id="ARBA00022448"/>
    </source>
</evidence>
<evidence type="ECO:0000256" key="5">
    <source>
        <dbReference type="ARBA" id="ARBA00022692"/>
    </source>
</evidence>
<dbReference type="InterPro" id="IPR004626">
    <property type="entry name" value="RarD"/>
</dbReference>
<comment type="similarity">
    <text evidence="2">Belongs to the EamA transporter family.</text>
</comment>
<accession>A0ABS8D9N6</accession>
<dbReference type="EMBL" id="JAJBZT010000010">
    <property type="protein sequence ID" value="MCB6184921.1"/>
    <property type="molecule type" value="Genomic_DNA"/>
</dbReference>
<evidence type="ECO:0000256" key="1">
    <source>
        <dbReference type="ARBA" id="ARBA00004651"/>
    </source>
</evidence>
<keyword evidence="5 8" id="KW-0812">Transmembrane</keyword>
<keyword evidence="7 8" id="KW-0472">Membrane</keyword>
<organism evidence="9 10">
    <name type="scientific">Leeia speluncae</name>
    <dbReference type="NCBI Taxonomy" id="2884804"/>
    <lineage>
        <taxon>Bacteria</taxon>
        <taxon>Pseudomonadati</taxon>
        <taxon>Pseudomonadota</taxon>
        <taxon>Betaproteobacteria</taxon>
        <taxon>Neisseriales</taxon>
        <taxon>Leeiaceae</taxon>
        <taxon>Leeia</taxon>
    </lineage>
</organism>
<evidence type="ECO:0000256" key="2">
    <source>
        <dbReference type="ARBA" id="ARBA00007362"/>
    </source>
</evidence>
<gene>
    <name evidence="9" type="primary">rarD</name>
    <name evidence="9" type="ORF">LIN78_15340</name>
</gene>
<evidence type="ECO:0000256" key="8">
    <source>
        <dbReference type="SAM" id="Phobius"/>
    </source>
</evidence>
<feature type="transmembrane region" description="Helical" evidence="8">
    <location>
        <begin position="111"/>
        <end position="128"/>
    </location>
</feature>
<reference evidence="9" key="1">
    <citation type="submission" date="2021-10" db="EMBL/GenBank/DDBJ databases">
        <title>The complete genome sequence of Leeia sp. TBRC 13508.</title>
        <authorList>
            <person name="Charoenyingcharoen P."/>
            <person name="Yukphan P."/>
        </authorList>
    </citation>
    <scope>NUCLEOTIDE SEQUENCE</scope>
    <source>
        <strain evidence="9">TBRC 13508</strain>
    </source>
</reference>